<evidence type="ECO:0000313" key="3">
    <source>
        <dbReference type="EMBL" id="QJW90093.1"/>
    </source>
</evidence>
<evidence type="ECO:0000256" key="1">
    <source>
        <dbReference type="SAM" id="MobiDB-lite"/>
    </source>
</evidence>
<accession>A0A6M5YA53</accession>
<evidence type="ECO:0000313" key="4">
    <source>
        <dbReference type="Proteomes" id="UP000502756"/>
    </source>
</evidence>
<feature type="region of interest" description="Disordered" evidence="1">
    <location>
        <begin position="103"/>
        <end position="128"/>
    </location>
</feature>
<dbReference type="RefSeq" id="WP_171739937.1">
    <property type="nucleotide sequence ID" value="NZ_CP053435.1"/>
</dbReference>
<organism evidence="3 4">
    <name type="scientific">Spirosoma taeanense</name>
    <dbReference type="NCBI Taxonomy" id="2735870"/>
    <lineage>
        <taxon>Bacteria</taxon>
        <taxon>Pseudomonadati</taxon>
        <taxon>Bacteroidota</taxon>
        <taxon>Cytophagia</taxon>
        <taxon>Cytophagales</taxon>
        <taxon>Cytophagaceae</taxon>
        <taxon>Spirosoma</taxon>
    </lineage>
</organism>
<proteinExistence type="predicted"/>
<keyword evidence="4" id="KW-1185">Reference proteome</keyword>
<evidence type="ECO:0000256" key="2">
    <source>
        <dbReference type="SAM" id="SignalP"/>
    </source>
</evidence>
<sequence>MKTVLSLLTGLCLLALSGQAQDDRKLRNDPTYSTHNYKHPNKAAAARRWEASEGVSVRQPAPGDARLADYKKQVPFQQPSGGVTVDHTPVQDVTVRNYKIQRPFQAASPDTITRKKTIRPDKSTGIGD</sequence>
<dbReference type="Proteomes" id="UP000502756">
    <property type="component" value="Chromosome"/>
</dbReference>
<gene>
    <name evidence="3" type="ORF">HNV11_12265</name>
</gene>
<protein>
    <submittedName>
        <fullName evidence="3">Uncharacterized protein</fullName>
    </submittedName>
</protein>
<feature type="region of interest" description="Disordered" evidence="1">
    <location>
        <begin position="19"/>
        <end position="44"/>
    </location>
</feature>
<reference evidence="3 4" key="1">
    <citation type="submission" date="2020-05" db="EMBL/GenBank/DDBJ databases">
        <title>Genome sequencing of Spirosoma sp. TS118.</title>
        <authorList>
            <person name="Lee J.-H."/>
            <person name="Jeong S."/>
            <person name="Zhao L."/>
            <person name="Jung J.-H."/>
            <person name="Kim M.-K."/>
            <person name="Lim S."/>
        </authorList>
    </citation>
    <scope>NUCLEOTIDE SEQUENCE [LARGE SCALE GENOMIC DNA]</scope>
    <source>
        <strain evidence="3 4">TS118</strain>
    </source>
</reference>
<dbReference type="AlphaFoldDB" id="A0A6M5YA53"/>
<feature type="signal peptide" evidence="2">
    <location>
        <begin position="1"/>
        <end position="20"/>
    </location>
</feature>
<name>A0A6M5YA53_9BACT</name>
<keyword evidence="2" id="KW-0732">Signal</keyword>
<dbReference type="EMBL" id="CP053435">
    <property type="protein sequence ID" value="QJW90093.1"/>
    <property type="molecule type" value="Genomic_DNA"/>
</dbReference>
<dbReference type="KEGG" id="stae:HNV11_12265"/>
<feature type="chain" id="PRO_5026856945" evidence="2">
    <location>
        <begin position="21"/>
        <end position="128"/>
    </location>
</feature>